<gene>
    <name evidence="1" type="ORF">AYO28_03170</name>
</gene>
<evidence type="ECO:0000313" key="1">
    <source>
        <dbReference type="EMBL" id="OAI84897.1"/>
    </source>
</evidence>
<reference evidence="1 2" key="1">
    <citation type="submission" date="2016-03" db="EMBL/GenBank/DDBJ databases">
        <title>Draft Genome Assembly of Pseudomonas putida strain CBF10-2.</title>
        <authorList>
            <person name="Iyer R.S."/>
            <person name="Damania A."/>
        </authorList>
    </citation>
    <scope>NUCLEOTIDE SEQUENCE [LARGE SCALE GENOMIC DNA]</scope>
    <source>
        <strain evidence="1 2">CBF10-2</strain>
    </source>
</reference>
<comment type="caution">
    <text evidence="1">The sequence shown here is derived from an EMBL/GenBank/DDBJ whole genome shotgun (WGS) entry which is preliminary data.</text>
</comment>
<sequence>MTEQRKFLGCQYIARRACGKVSASCWDDKGQEKDTAKFVAKCVRRGDTVERIERHEGDPQLEWICRPGCNDCRKEKH</sequence>
<dbReference type="EMBL" id="LUCV01000049">
    <property type="protein sequence ID" value="OAI84897.1"/>
    <property type="molecule type" value="Genomic_DNA"/>
</dbReference>
<dbReference type="RefSeq" id="WP_064304678.1">
    <property type="nucleotide sequence ID" value="NZ_LUCV01000049.1"/>
</dbReference>
<dbReference type="Proteomes" id="UP000077752">
    <property type="component" value="Unassembled WGS sequence"/>
</dbReference>
<organism evidence="1 2">
    <name type="scientific">Pseudomonas putida</name>
    <name type="common">Arthrobacter siderocapsulatus</name>
    <dbReference type="NCBI Taxonomy" id="303"/>
    <lineage>
        <taxon>Bacteria</taxon>
        <taxon>Pseudomonadati</taxon>
        <taxon>Pseudomonadota</taxon>
        <taxon>Gammaproteobacteria</taxon>
        <taxon>Pseudomonadales</taxon>
        <taxon>Pseudomonadaceae</taxon>
        <taxon>Pseudomonas</taxon>
    </lineage>
</organism>
<name>A0A177SAC4_PSEPU</name>
<proteinExistence type="predicted"/>
<dbReference type="AlphaFoldDB" id="A0A177SAC4"/>
<protein>
    <submittedName>
        <fullName evidence="1">Uncharacterized protein</fullName>
    </submittedName>
</protein>
<accession>A0A177SAC4</accession>
<evidence type="ECO:0000313" key="2">
    <source>
        <dbReference type="Proteomes" id="UP000077752"/>
    </source>
</evidence>